<dbReference type="PANTHER" id="PTHR46513">
    <property type="entry name" value="VITELLOGENIN RECEPTOR-LIKE PROTEIN-RELATED-RELATED"/>
    <property type="match status" value="1"/>
</dbReference>
<name>A0A8H7J6C9_9PLEO</name>
<keyword evidence="2" id="KW-1185">Reference proteome</keyword>
<gene>
    <name evidence="1" type="ORF">EKO04_006286</name>
</gene>
<dbReference type="EMBL" id="RZGK01000010">
    <property type="protein sequence ID" value="KAF9696243.1"/>
    <property type="molecule type" value="Genomic_DNA"/>
</dbReference>
<dbReference type="GO" id="GO:0005886">
    <property type="term" value="C:plasma membrane"/>
    <property type="evidence" value="ECO:0007669"/>
    <property type="project" value="TreeGrafter"/>
</dbReference>
<proteinExistence type="predicted"/>
<dbReference type="SMART" id="SM00135">
    <property type="entry name" value="LY"/>
    <property type="match status" value="4"/>
</dbReference>
<dbReference type="AlphaFoldDB" id="A0A8H7J6C9"/>
<dbReference type="OrthoDB" id="5958943at2759"/>
<evidence type="ECO:0008006" key="3">
    <source>
        <dbReference type="Google" id="ProtNLM"/>
    </source>
</evidence>
<reference evidence="1" key="1">
    <citation type="submission" date="2018-12" db="EMBL/GenBank/DDBJ databases">
        <authorList>
            <person name="Syme R.A."/>
            <person name="Farfan-Caceres L."/>
            <person name="Lichtenzveig J."/>
        </authorList>
    </citation>
    <scope>NUCLEOTIDE SEQUENCE</scope>
    <source>
        <strain evidence="1">Al4</strain>
    </source>
</reference>
<dbReference type="InterPro" id="IPR000033">
    <property type="entry name" value="LDLR_classB_rpt"/>
</dbReference>
<accession>A0A8H7J6C9</accession>
<dbReference type="Gene3D" id="2.120.10.30">
    <property type="entry name" value="TolB, C-terminal domain"/>
    <property type="match status" value="2"/>
</dbReference>
<dbReference type="GO" id="GO:0060070">
    <property type="term" value="P:canonical Wnt signaling pathway"/>
    <property type="evidence" value="ECO:0007669"/>
    <property type="project" value="TreeGrafter"/>
</dbReference>
<dbReference type="InterPro" id="IPR050778">
    <property type="entry name" value="Cueball_EGF_LRP_Nidogen"/>
</dbReference>
<reference evidence="1" key="2">
    <citation type="submission" date="2020-09" db="EMBL/GenBank/DDBJ databases">
        <title>Reference genome assembly for Australian Ascochyta lentis isolate Al4.</title>
        <authorList>
            <person name="Lee R.C."/>
            <person name="Farfan-Caceres L.M."/>
            <person name="Debler J.W."/>
            <person name="Williams A.H."/>
            <person name="Henares B.M."/>
        </authorList>
    </citation>
    <scope>NUCLEOTIDE SEQUENCE</scope>
    <source>
        <strain evidence="1">Al4</strain>
    </source>
</reference>
<dbReference type="SUPFAM" id="SSF63829">
    <property type="entry name" value="Calcium-dependent phosphotriesterase"/>
    <property type="match status" value="1"/>
</dbReference>
<sequence length="309" mass="33659">MPSVQDLPQTSSPSKRLYILDCALSTPKFSGGRIISCSLSGTDEHNVISNMSTLPDGITIDHASGHMYWTNMGSSLSTNSGSISRANLDGSNRQVVVEQGCVGVWTPKQISFVEDAGSKWIYWCDREGMKVMRACVDTLPAQPQVLVDTGDAAKGDGENKQNWCVGVAVDGHRGEVYWSQKGLSKGFEGRIFRAKIDDAEASKELLFDSLPEPIDLELDEERRVLYWTDRGDPPRGNSLNCAFVGGAQVGEVQVLATRFHEAIGLALDKEDRKAYVSDLAGGVYEVDLVSRKKKVLFPELGDLTGIALV</sequence>
<dbReference type="InterPro" id="IPR011042">
    <property type="entry name" value="6-blade_b-propeller_TolB-like"/>
</dbReference>
<protein>
    <recommendedName>
        <fullName evidence="3">YWTD domain-containing protein</fullName>
    </recommendedName>
</protein>
<evidence type="ECO:0000313" key="1">
    <source>
        <dbReference type="EMBL" id="KAF9696243.1"/>
    </source>
</evidence>
<dbReference type="Proteomes" id="UP000651452">
    <property type="component" value="Unassembled WGS sequence"/>
</dbReference>
<comment type="caution">
    <text evidence="1">The sequence shown here is derived from an EMBL/GenBank/DDBJ whole genome shotgun (WGS) entry which is preliminary data.</text>
</comment>
<organism evidence="1 2">
    <name type="scientific">Ascochyta lentis</name>
    <dbReference type="NCBI Taxonomy" id="205686"/>
    <lineage>
        <taxon>Eukaryota</taxon>
        <taxon>Fungi</taxon>
        <taxon>Dikarya</taxon>
        <taxon>Ascomycota</taxon>
        <taxon>Pezizomycotina</taxon>
        <taxon>Dothideomycetes</taxon>
        <taxon>Pleosporomycetidae</taxon>
        <taxon>Pleosporales</taxon>
        <taxon>Pleosporineae</taxon>
        <taxon>Didymellaceae</taxon>
        <taxon>Ascochyta</taxon>
    </lineage>
</organism>
<evidence type="ECO:0000313" key="2">
    <source>
        <dbReference type="Proteomes" id="UP000651452"/>
    </source>
</evidence>
<dbReference type="PANTHER" id="PTHR46513:SF13">
    <property type="entry name" value="EGF-LIKE DOMAIN-CONTAINING PROTEIN"/>
    <property type="match status" value="1"/>
</dbReference>